<name>A0A0H3WZL3_9BURK</name>
<keyword evidence="1" id="KW-0614">Plasmid</keyword>
<proteinExistence type="predicted"/>
<reference evidence="1" key="1">
    <citation type="submission" date="2016-06" db="EMBL/GenBank/DDBJ databases">
        <title>Complete Genome Sequence of Pandoraea faecigallinarum DSM-23572.</title>
        <authorList>
            <person name="Yong D."/>
            <person name="Ee R."/>
            <person name="Lim Y.-L."/>
            <person name="Yin W.-F."/>
            <person name="Chan K.-G."/>
        </authorList>
    </citation>
    <scope>NUCLEOTIDE SEQUENCE</scope>
    <source>
        <strain evidence="1">DSM 23572</strain>
        <plasmid evidence="1">pPF72-1</plasmid>
    </source>
</reference>
<gene>
    <name evidence="1" type="ORF">AB870_23260</name>
</gene>
<dbReference type="AlphaFoldDB" id="A0A0H3WZL3"/>
<evidence type="ECO:0000313" key="2">
    <source>
        <dbReference type="Proteomes" id="UP000035651"/>
    </source>
</evidence>
<sequence length="421" mass="47714">MHVGRLGPLGHTMYTYSTASVPETFEERFRALTLEDAASLENCAGLKEFLPRAITYIEQSGNGDSSEDVAGFLMGIRDDLPNGLDEPRTEIPVDVKNILESLLRTDRPRRPGIRQAPEKTIEILRDLDARVHGWWRQRAAQDVEAGFPSSHNLDSTLDTDSTASVPETFEERFRALTLEDATSLANCAGLKEFLPRAITYIEQSGNGDSSEDVAEFLMGIRDDLPNGLDEPRTEIPVDVKNILESLLRTDRPRRPEIGQAPEKTIEILRDLDARVHGWWRQRAAQDVEAGFPSSHNLDSTPDTTEFEQRLQNLPDKQKMMILHCEGLGDFLERATDFLSTPKYRGYNVVVAHYLMGKVKELPKQLSEPDPPISDDVKAVFKVLLRTDQLSFSFWKTESPQKTCRKFEAIRDLMFFDQLYDS</sequence>
<geneLocation type="plasmid" evidence="1 2">
    <name>pPF72-1</name>
</geneLocation>
<dbReference type="KEGG" id="pfg:AB870_23260"/>
<accession>A0A0H3WZL3</accession>
<dbReference type="Proteomes" id="UP000035651">
    <property type="component" value="Plasmid pPF72-1"/>
</dbReference>
<organism evidence="1 2">
    <name type="scientific">Pandoraea faecigallinarum</name>
    <dbReference type="NCBI Taxonomy" id="656179"/>
    <lineage>
        <taxon>Bacteria</taxon>
        <taxon>Pseudomonadati</taxon>
        <taxon>Pseudomonadota</taxon>
        <taxon>Betaproteobacteria</taxon>
        <taxon>Burkholderiales</taxon>
        <taxon>Burkholderiaceae</taxon>
        <taxon>Pandoraea</taxon>
    </lineage>
</organism>
<evidence type="ECO:0000313" key="1">
    <source>
        <dbReference type="EMBL" id="AKM33162.3"/>
    </source>
</evidence>
<protein>
    <submittedName>
        <fullName evidence="1">Uncharacterized protein</fullName>
    </submittedName>
</protein>
<dbReference type="EMBL" id="CP011808">
    <property type="protein sequence ID" value="AKM33162.3"/>
    <property type="molecule type" value="Genomic_DNA"/>
</dbReference>
<keyword evidence="2" id="KW-1185">Reference proteome</keyword>